<reference evidence="2 3" key="1">
    <citation type="journal article" date="2012" name="J. Bacteriol.">
        <title>Complete genome sequences of Desulfosporosinus orientis DSM765T, Desulfosporosinus youngiae DSM17734T, Desulfosporosinus meridiei DSM13257T, and Desulfosporosinus acidiphilus DSM22704T.</title>
        <authorList>
            <person name="Pester M."/>
            <person name="Brambilla E."/>
            <person name="Alazard D."/>
            <person name="Rattei T."/>
            <person name="Weinmaier T."/>
            <person name="Han J."/>
            <person name="Lucas S."/>
            <person name="Lapidus A."/>
            <person name="Cheng J.F."/>
            <person name="Goodwin L."/>
            <person name="Pitluck S."/>
            <person name="Peters L."/>
            <person name="Ovchinnikova G."/>
            <person name="Teshima H."/>
            <person name="Detter J.C."/>
            <person name="Han C.S."/>
            <person name="Tapia R."/>
            <person name="Land M.L."/>
            <person name="Hauser L."/>
            <person name="Kyrpides N.C."/>
            <person name="Ivanova N.N."/>
            <person name="Pagani I."/>
            <person name="Huntmann M."/>
            <person name="Wei C.L."/>
            <person name="Davenport K.W."/>
            <person name="Daligault H."/>
            <person name="Chain P.S."/>
            <person name="Chen A."/>
            <person name="Mavromatis K."/>
            <person name="Markowitz V."/>
            <person name="Szeto E."/>
            <person name="Mikhailova N."/>
            <person name="Pati A."/>
            <person name="Wagner M."/>
            <person name="Woyke T."/>
            <person name="Ollivier B."/>
            <person name="Klenk H.P."/>
            <person name="Spring S."/>
            <person name="Loy A."/>
        </authorList>
    </citation>
    <scope>NUCLEOTIDE SEQUENCE [LARGE SCALE GENOMIC DNA]</scope>
    <source>
        <strain evidence="3">ATCC BAA-275 / DSM 13257 / NCIMB 13706 / S10</strain>
    </source>
</reference>
<dbReference type="RefSeq" id="WP_014903168.1">
    <property type="nucleotide sequence ID" value="NC_018515.1"/>
</dbReference>
<proteinExistence type="predicted"/>
<keyword evidence="3" id="KW-1185">Reference proteome</keyword>
<dbReference type="Proteomes" id="UP000005262">
    <property type="component" value="Chromosome"/>
</dbReference>
<dbReference type="KEGG" id="dmi:Desmer_2323"/>
<dbReference type="AlphaFoldDB" id="J7IVR9"/>
<organism evidence="2 3">
    <name type="scientific">Desulfosporosinus meridiei (strain ATCC BAA-275 / DSM 13257 / KCTC 12902 / NCIMB 13706 / S10)</name>
    <dbReference type="NCBI Taxonomy" id="768704"/>
    <lineage>
        <taxon>Bacteria</taxon>
        <taxon>Bacillati</taxon>
        <taxon>Bacillota</taxon>
        <taxon>Clostridia</taxon>
        <taxon>Eubacteriales</taxon>
        <taxon>Desulfitobacteriaceae</taxon>
        <taxon>Desulfosporosinus</taxon>
    </lineage>
</organism>
<protein>
    <recommendedName>
        <fullName evidence="1">Helix-turn-helix conjugative transposon-like domain-containing protein</fullName>
    </recommendedName>
</protein>
<dbReference type="Pfam" id="PF12645">
    <property type="entry name" value="HTH_16"/>
    <property type="match status" value="1"/>
</dbReference>
<dbReference type="OrthoDB" id="2666294at2"/>
<evidence type="ECO:0000313" key="3">
    <source>
        <dbReference type="Proteomes" id="UP000005262"/>
    </source>
</evidence>
<evidence type="ECO:0000259" key="1">
    <source>
        <dbReference type="Pfam" id="PF12645"/>
    </source>
</evidence>
<gene>
    <name evidence="2" type="ordered locus">Desmer_2323</name>
</gene>
<sequence>MDYDQLDFETLWELLKQNDEQALVQVLIRFDSLIKSKSRVNGRINEDIAQDIREAFVKALKKKIRE</sequence>
<accession>J7IVR9</accession>
<dbReference type="InterPro" id="IPR024760">
    <property type="entry name" value="HTH_dom_conjug_TS-like"/>
</dbReference>
<dbReference type="EMBL" id="CP003629">
    <property type="protein sequence ID" value="AFQ44254.1"/>
    <property type="molecule type" value="Genomic_DNA"/>
</dbReference>
<dbReference type="HOGENOM" id="CLU_2824080_0_0_9"/>
<name>J7IVR9_DESMD</name>
<feature type="domain" description="Helix-turn-helix conjugative transposon-like" evidence="1">
    <location>
        <begin position="16"/>
        <end position="62"/>
    </location>
</feature>
<reference evidence="3" key="2">
    <citation type="submission" date="2012-08" db="EMBL/GenBank/DDBJ databases">
        <title>Finished genome of Desulfosporosinus meridiei DSM 13257.</title>
        <authorList>
            <person name="Huntemann M."/>
            <person name="Wei C.-L."/>
            <person name="Han J."/>
            <person name="Detter J.C."/>
            <person name="Han C."/>
            <person name="Davenport K."/>
            <person name="Daligault H."/>
            <person name="Erkkila T."/>
            <person name="Gu W."/>
            <person name="Munk A.C.C."/>
            <person name="Teshima H."/>
            <person name="Xu Y."/>
            <person name="Chain P."/>
            <person name="Tapia R."/>
            <person name="Chen A."/>
            <person name="Krypides N."/>
            <person name="Mavromatis K."/>
            <person name="Markowitz V."/>
            <person name="Szeto E."/>
            <person name="Ivanova N."/>
            <person name="Mikhailova N."/>
            <person name="Ovchinnikova G."/>
            <person name="Pagani I."/>
            <person name="Pati A."/>
            <person name="Goodwin L."/>
            <person name="Peters L."/>
            <person name="Pitluck S."/>
            <person name="Woyke T."/>
            <person name="Pester M."/>
            <person name="Spring S."/>
            <person name="Ollivier B."/>
            <person name="Rattei T."/>
            <person name="Klenk H.-P."/>
            <person name="Wagner M."/>
            <person name="Loy A."/>
        </authorList>
    </citation>
    <scope>NUCLEOTIDE SEQUENCE [LARGE SCALE GENOMIC DNA]</scope>
    <source>
        <strain evidence="3">ATCC BAA-275 / DSM 13257 / NCIMB 13706 / S10</strain>
    </source>
</reference>
<evidence type="ECO:0000313" key="2">
    <source>
        <dbReference type="EMBL" id="AFQ44254.1"/>
    </source>
</evidence>